<dbReference type="SUPFAM" id="SSF100950">
    <property type="entry name" value="NagB/RpiA/CoA transferase-like"/>
    <property type="match status" value="1"/>
</dbReference>
<comment type="caution">
    <text evidence="6">The sequence shown here is derived from an EMBL/GenBank/DDBJ whole genome shotgun (WGS) entry which is preliminary data.</text>
</comment>
<dbReference type="InterPro" id="IPR018321">
    <property type="entry name" value="Glucosamine6P_isomerase_CS"/>
</dbReference>
<dbReference type="RefSeq" id="WP_053982792.1">
    <property type="nucleotide sequence ID" value="NZ_JAQIFT010000074.1"/>
</dbReference>
<evidence type="ECO:0000256" key="4">
    <source>
        <dbReference type="HAMAP-Rule" id="MF_01241"/>
    </source>
</evidence>
<evidence type="ECO:0000313" key="6">
    <source>
        <dbReference type="EMBL" id="MDA3734178.1"/>
    </source>
</evidence>
<dbReference type="InterPro" id="IPR006148">
    <property type="entry name" value="Glc/Gal-6P_isomerase"/>
</dbReference>
<dbReference type="PANTHER" id="PTHR42892">
    <property type="entry name" value="GLUCOSAMINE-6-PHOSPHATE DEAMINASE-LIKE PROTEIN BT_0258-RELATED"/>
    <property type="match status" value="1"/>
</dbReference>
<reference evidence="6" key="1">
    <citation type="journal article" date="2023" name="Int. J. Syst. Evol. Microbiol.">
        <title>&lt;i&gt;Holtiella tumoricola&lt;/i&gt; gen. nov. sp. nov., isolated from a human clinical sample.</title>
        <authorList>
            <person name="Allen-Vercoe E."/>
            <person name="Daigneault M.C."/>
            <person name="Vancuren S.J."/>
            <person name="Cochrane K."/>
            <person name="O'Neal L.L."/>
            <person name="Sankaranarayanan K."/>
            <person name="Lawson P.A."/>
        </authorList>
    </citation>
    <scope>NUCLEOTIDE SEQUENCE</scope>
    <source>
        <strain evidence="6">CC70A</strain>
    </source>
</reference>
<comment type="function">
    <text evidence="4">Catalyzes the reversible isomerization-deamination of glucosamine 6-phosphate (GlcN6P) to form fructose 6-phosphate (Fru6P) and ammonium ion.</text>
</comment>
<feature type="domain" description="Glucosamine/galactosamine-6-phosphate isomerase" evidence="5">
    <location>
        <begin position="11"/>
        <end position="224"/>
    </location>
</feature>
<organism evidence="6 7">
    <name type="scientific">Holtiella tumoricola</name>
    <dbReference type="NCBI Taxonomy" id="3018743"/>
    <lineage>
        <taxon>Bacteria</taxon>
        <taxon>Bacillati</taxon>
        <taxon>Bacillota</taxon>
        <taxon>Clostridia</taxon>
        <taxon>Lachnospirales</taxon>
        <taxon>Cellulosilyticaceae</taxon>
        <taxon>Holtiella</taxon>
    </lineage>
</organism>
<comment type="similarity">
    <text evidence="4">Belongs to the glucosamine/galactosamine-6-phosphate isomerase family. NagB subfamily.</text>
</comment>
<proteinExistence type="inferred from homology"/>
<sequence>MTIYVTKNYDEMSKKGAEIIAEFLKVKPAANLGLATGGTPVGMYKELIEMNKKGEISFKEVSAYNLDEYYPIEKTNDQSYDYFMKDNLFNHVDININNTHIPNGMAANCEAEGKAYDELVRATGGVDIQVLGIGGNGHIGFNEPSDIFEPITHQVTLDERTIQDNARFFNSIDEVPTQAITMGIGTIMTAKSILLLASGSGKATILREMLLGKVDPRVPASILQFHKDVKVVLDEEAAAELLSEIK</sequence>
<dbReference type="HAMAP" id="MF_01241">
    <property type="entry name" value="GlcN6P_deamin"/>
    <property type="match status" value="1"/>
</dbReference>
<evidence type="ECO:0000256" key="2">
    <source>
        <dbReference type="ARBA" id="ARBA00022801"/>
    </source>
</evidence>
<dbReference type="GO" id="GO:0006046">
    <property type="term" value="P:N-acetylglucosamine catabolic process"/>
    <property type="evidence" value="ECO:0007669"/>
    <property type="project" value="UniProtKB-UniRule"/>
</dbReference>
<dbReference type="EC" id="3.5.99.6" evidence="4"/>
<evidence type="ECO:0000313" key="7">
    <source>
        <dbReference type="Proteomes" id="UP001169242"/>
    </source>
</evidence>
<dbReference type="Proteomes" id="UP001169242">
    <property type="component" value="Unassembled WGS sequence"/>
</dbReference>
<accession>A0AA42J420</accession>
<protein>
    <recommendedName>
        <fullName evidence="4">Glucosamine-6-phosphate deaminase</fullName>
        <ecNumber evidence="4">3.5.99.6</ecNumber>
    </recommendedName>
    <alternativeName>
        <fullName evidence="4">GlcN6P deaminase</fullName>
        <shortName evidence="4">GNPDA</shortName>
    </alternativeName>
    <alternativeName>
        <fullName evidence="4">Glucosamine-6-phosphate isomerase</fullName>
    </alternativeName>
</protein>
<dbReference type="FunFam" id="3.40.50.1360:FF:000003">
    <property type="entry name" value="Glucosamine-6-phosphate deaminase"/>
    <property type="match status" value="1"/>
</dbReference>
<dbReference type="Pfam" id="PF01182">
    <property type="entry name" value="Glucosamine_iso"/>
    <property type="match status" value="1"/>
</dbReference>
<keyword evidence="7" id="KW-1185">Reference proteome</keyword>
<keyword evidence="3 4" id="KW-0119">Carbohydrate metabolism</keyword>
<dbReference type="CDD" id="cd01399">
    <property type="entry name" value="GlcN6P_deaminase"/>
    <property type="match status" value="1"/>
</dbReference>
<feature type="active site" description="Proton acceptor; for enolization step" evidence="4">
    <location>
        <position position="67"/>
    </location>
</feature>
<gene>
    <name evidence="4 6" type="primary">nagB</name>
    <name evidence="6" type="ORF">PBV87_22145</name>
</gene>
<dbReference type="InterPro" id="IPR052960">
    <property type="entry name" value="GlcN6P_deaminase-like"/>
</dbReference>
<comment type="pathway">
    <text evidence="4">Amino-sugar metabolism; N-acetylneuraminate degradation; D-fructose 6-phosphate from N-acetylneuraminate: step 5/5.</text>
</comment>
<dbReference type="PROSITE" id="PS01161">
    <property type="entry name" value="GLC_GALNAC_ISOMERASE"/>
    <property type="match status" value="1"/>
</dbReference>
<feature type="active site" description="For ring-opening step" evidence="4">
    <location>
        <position position="143"/>
    </location>
</feature>
<keyword evidence="2 4" id="KW-0378">Hydrolase</keyword>
<dbReference type="PANTHER" id="PTHR42892:SF1">
    <property type="entry name" value="GLUCOSAMINE-6-PHOSPHATE ISOMERASE"/>
    <property type="match status" value="1"/>
</dbReference>
<dbReference type="NCBIfam" id="TIGR00502">
    <property type="entry name" value="nagB"/>
    <property type="match status" value="1"/>
</dbReference>
<comment type="catalytic activity">
    <reaction evidence="1 4">
        <text>alpha-D-glucosamine 6-phosphate + H2O = beta-D-fructose 6-phosphate + NH4(+)</text>
        <dbReference type="Rhea" id="RHEA:12172"/>
        <dbReference type="ChEBI" id="CHEBI:15377"/>
        <dbReference type="ChEBI" id="CHEBI:28938"/>
        <dbReference type="ChEBI" id="CHEBI:57634"/>
        <dbReference type="ChEBI" id="CHEBI:75989"/>
        <dbReference type="EC" id="3.5.99.6"/>
    </reaction>
</comment>
<dbReference type="GO" id="GO:0005975">
    <property type="term" value="P:carbohydrate metabolic process"/>
    <property type="evidence" value="ECO:0007669"/>
    <property type="project" value="InterPro"/>
</dbReference>
<dbReference type="InterPro" id="IPR004547">
    <property type="entry name" value="Glucosamine6P_isomerase"/>
</dbReference>
<evidence type="ECO:0000256" key="3">
    <source>
        <dbReference type="ARBA" id="ARBA00023277"/>
    </source>
</evidence>
<feature type="active site" description="Proton acceptor; for ring-opening step" evidence="4">
    <location>
        <position position="138"/>
    </location>
</feature>
<dbReference type="GO" id="GO:0004342">
    <property type="term" value="F:glucosamine-6-phosphate deaminase activity"/>
    <property type="evidence" value="ECO:0007669"/>
    <property type="project" value="UniProtKB-UniRule"/>
</dbReference>
<name>A0AA42J420_9FIRM</name>
<dbReference type="EMBL" id="JAQIFT010000074">
    <property type="protein sequence ID" value="MDA3734178.1"/>
    <property type="molecule type" value="Genomic_DNA"/>
</dbReference>
<dbReference type="Gene3D" id="3.40.50.1360">
    <property type="match status" value="1"/>
</dbReference>
<dbReference type="AlphaFoldDB" id="A0AA42J420"/>
<dbReference type="InterPro" id="IPR037171">
    <property type="entry name" value="NagB/RpiA_transferase-like"/>
</dbReference>
<feature type="active site" description="For ring-opening step" evidence="4">
    <location>
        <position position="136"/>
    </location>
</feature>
<evidence type="ECO:0000256" key="1">
    <source>
        <dbReference type="ARBA" id="ARBA00000644"/>
    </source>
</evidence>
<evidence type="ECO:0000259" key="5">
    <source>
        <dbReference type="Pfam" id="PF01182"/>
    </source>
</evidence>
<comment type="caution">
    <text evidence="4">Lacks conserved residue(s) required for the propagation of feature annotation.</text>
</comment>
<dbReference type="GO" id="GO:0019262">
    <property type="term" value="P:N-acetylneuraminate catabolic process"/>
    <property type="evidence" value="ECO:0007669"/>
    <property type="project" value="UniProtKB-UniRule"/>
</dbReference>